<dbReference type="SUPFAM" id="SSF51735">
    <property type="entry name" value="NAD(P)-binding Rossmann-fold domains"/>
    <property type="match status" value="1"/>
</dbReference>
<dbReference type="SMART" id="SM00839">
    <property type="entry name" value="ELFV_dehydrog"/>
    <property type="match status" value="1"/>
</dbReference>
<proteinExistence type="inferred from homology"/>
<dbReference type="InterPro" id="IPR006097">
    <property type="entry name" value="Glu/Leu/Phe/Val/Trp_DH_dimer"/>
</dbReference>
<evidence type="ECO:0000313" key="7">
    <source>
        <dbReference type="Proteomes" id="UP001596456"/>
    </source>
</evidence>
<keyword evidence="7" id="KW-1185">Reference proteome</keyword>
<comment type="similarity">
    <text evidence="1 4">Belongs to the Glu/Leu/Phe/Val dehydrogenases family.</text>
</comment>
<evidence type="ECO:0000313" key="6">
    <source>
        <dbReference type="EMBL" id="MFC7333271.1"/>
    </source>
</evidence>
<evidence type="ECO:0000256" key="3">
    <source>
        <dbReference type="ARBA" id="ARBA00023027"/>
    </source>
</evidence>
<dbReference type="InterPro" id="IPR016211">
    <property type="entry name" value="Glu/Phe/Leu/Val/Trp_DH_bac/arc"/>
</dbReference>
<evidence type="ECO:0000256" key="4">
    <source>
        <dbReference type="RuleBase" id="RU004417"/>
    </source>
</evidence>
<accession>A0ABW2KTA7</accession>
<sequence length="360" mass="37698">MVFDAPDFDNHETILFGSDPETGLRAIIAVHDTALGPACGGCRMWPYASEAEAVRDVLRLSRGMSYKNAMAGLPLGGGKAVVIGDSRKDKTEAMMRAFGRVVEQLGGRYITAEDVGTTVADMQAMGQSTRHVAGLSKGSAASGDPSPFTAYGVFLGLKAAVRHRLGTDSLTGLRVAVQGLGNVGGNLARQLAEAGATLVVSDIHADAVARAVEAYGATALPPERIHAAEVDVFAPCALGAVLHERSVAELKASVVAGAANNQLATDPVGELLRQRGILYAPDYVINAGGIINVAAEVMHAYDRDAVLRQVERIPTTLAEIFRRADADGRPTSEVADRMARERLAAARGSKTAAPFARVAE</sequence>
<evidence type="ECO:0000256" key="1">
    <source>
        <dbReference type="ARBA" id="ARBA00006382"/>
    </source>
</evidence>
<gene>
    <name evidence="6" type="ORF">ACFQPS_08870</name>
</gene>
<dbReference type="Proteomes" id="UP001596456">
    <property type="component" value="Unassembled WGS sequence"/>
</dbReference>
<dbReference type="EMBL" id="JBHTCM010000010">
    <property type="protein sequence ID" value="MFC7333271.1"/>
    <property type="molecule type" value="Genomic_DNA"/>
</dbReference>
<dbReference type="Pfam" id="PF00208">
    <property type="entry name" value="ELFV_dehydrog"/>
    <property type="match status" value="2"/>
</dbReference>
<dbReference type="PANTHER" id="PTHR42722:SF1">
    <property type="entry name" value="VALINE DEHYDROGENASE"/>
    <property type="match status" value="1"/>
</dbReference>
<dbReference type="PANTHER" id="PTHR42722">
    <property type="entry name" value="LEUCINE DEHYDROGENASE"/>
    <property type="match status" value="1"/>
</dbReference>
<dbReference type="Gene3D" id="3.40.50.10860">
    <property type="entry name" value="Leucine Dehydrogenase, chain A, domain 1"/>
    <property type="match status" value="1"/>
</dbReference>
<keyword evidence="3" id="KW-0520">NAD</keyword>
<dbReference type="PRINTS" id="PR00082">
    <property type="entry name" value="GLFDHDRGNASE"/>
</dbReference>
<dbReference type="RefSeq" id="WP_377358246.1">
    <property type="nucleotide sequence ID" value="NZ_JBHTCM010000010.1"/>
</dbReference>
<dbReference type="InterPro" id="IPR036291">
    <property type="entry name" value="NAD(P)-bd_dom_sf"/>
</dbReference>
<dbReference type="GO" id="GO:0016491">
    <property type="term" value="F:oxidoreductase activity"/>
    <property type="evidence" value="ECO:0007669"/>
    <property type="project" value="UniProtKB-KW"/>
</dbReference>
<dbReference type="CDD" id="cd01075">
    <property type="entry name" value="NAD_bind_Leu_Phe_Val_DH"/>
    <property type="match status" value="1"/>
</dbReference>
<dbReference type="Pfam" id="PF02812">
    <property type="entry name" value="ELFV_dehydrog_N"/>
    <property type="match status" value="1"/>
</dbReference>
<dbReference type="Gene3D" id="3.40.50.720">
    <property type="entry name" value="NAD(P)-binding Rossmann-like Domain"/>
    <property type="match status" value="1"/>
</dbReference>
<evidence type="ECO:0000259" key="5">
    <source>
        <dbReference type="SMART" id="SM00839"/>
    </source>
</evidence>
<dbReference type="InterPro" id="IPR006095">
    <property type="entry name" value="Glu/Leu/Phe/Val/Trp_DH"/>
</dbReference>
<keyword evidence="2 4" id="KW-0560">Oxidoreductase</keyword>
<dbReference type="EC" id="1.4.1.-" evidence="6"/>
<dbReference type="InterPro" id="IPR046346">
    <property type="entry name" value="Aminoacid_DH-like_N_sf"/>
</dbReference>
<dbReference type="PIRSF" id="PIRSF000188">
    <property type="entry name" value="Phe_leu_dh"/>
    <property type="match status" value="1"/>
</dbReference>
<feature type="domain" description="Glutamate/phenylalanine/leucine/valine/L-tryptophan dehydrogenase C-terminal" evidence="5">
    <location>
        <begin position="143"/>
        <end position="348"/>
    </location>
</feature>
<protein>
    <submittedName>
        <fullName evidence="6">Glu/Leu/Phe/Val dehydrogenase</fullName>
        <ecNumber evidence="6">1.4.1.-</ecNumber>
    </submittedName>
</protein>
<comment type="caution">
    <text evidence="6">The sequence shown here is derived from an EMBL/GenBank/DDBJ whole genome shotgun (WGS) entry which is preliminary data.</text>
</comment>
<organism evidence="6 7">
    <name type="scientific">Rhodocista pekingensis</name>
    <dbReference type="NCBI Taxonomy" id="201185"/>
    <lineage>
        <taxon>Bacteria</taxon>
        <taxon>Pseudomonadati</taxon>
        <taxon>Pseudomonadota</taxon>
        <taxon>Alphaproteobacteria</taxon>
        <taxon>Rhodospirillales</taxon>
        <taxon>Azospirillaceae</taxon>
        <taxon>Rhodocista</taxon>
    </lineage>
</organism>
<dbReference type="SUPFAM" id="SSF53223">
    <property type="entry name" value="Aminoacid dehydrogenase-like, N-terminal domain"/>
    <property type="match status" value="1"/>
</dbReference>
<name>A0ABW2KTA7_9PROT</name>
<evidence type="ECO:0000256" key="2">
    <source>
        <dbReference type="ARBA" id="ARBA00023002"/>
    </source>
</evidence>
<dbReference type="InterPro" id="IPR006096">
    <property type="entry name" value="Glu/Leu/Phe/Val/Trp_DH_C"/>
</dbReference>
<reference evidence="7" key="1">
    <citation type="journal article" date="2019" name="Int. J. Syst. Evol. Microbiol.">
        <title>The Global Catalogue of Microorganisms (GCM) 10K type strain sequencing project: providing services to taxonomists for standard genome sequencing and annotation.</title>
        <authorList>
            <consortium name="The Broad Institute Genomics Platform"/>
            <consortium name="The Broad Institute Genome Sequencing Center for Infectious Disease"/>
            <person name="Wu L."/>
            <person name="Ma J."/>
        </authorList>
    </citation>
    <scope>NUCLEOTIDE SEQUENCE [LARGE SCALE GENOMIC DNA]</scope>
    <source>
        <strain evidence="7">CGMCC 1.16275</strain>
    </source>
</reference>